<protein>
    <recommendedName>
        <fullName evidence="3">Cytochrome P450</fullName>
    </recommendedName>
</protein>
<dbReference type="SUPFAM" id="SSF48264">
    <property type="entry name" value="Cytochrome P450"/>
    <property type="match status" value="1"/>
</dbReference>
<dbReference type="Proteomes" id="UP000016924">
    <property type="component" value="Unassembled WGS sequence"/>
</dbReference>
<keyword evidence="2" id="KW-1185">Reference proteome</keyword>
<dbReference type="InterPro" id="IPR036396">
    <property type="entry name" value="Cyt_P450_sf"/>
</dbReference>
<reference evidence="2" key="1">
    <citation type="submission" date="2012-06" db="EMBL/GenBank/DDBJ databases">
        <title>The genome sequence of Coniosporium apollinis CBS 100218.</title>
        <authorList>
            <consortium name="The Broad Institute Genome Sequencing Platform"/>
            <person name="Cuomo C."/>
            <person name="Gorbushina A."/>
            <person name="Noack S."/>
            <person name="Walker B."/>
            <person name="Young S.K."/>
            <person name="Zeng Q."/>
            <person name="Gargeya S."/>
            <person name="Fitzgerald M."/>
            <person name="Haas B."/>
            <person name="Abouelleil A."/>
            <person name="Alvarado L."/>
            <person name="Arachchi H.M."/>
            <person name="Berlin A.M."/>
            <person name="Chapman S.B."/>
            <person name="Goldberg J."/>
            <person name="Griggs A."/>
            <person name="Gujja S."/>
            <person name="Hansen M."/>
            <person name="Howarth C."/>
            <person name="Imamovic A."/>
            <person name="Larimer J."/>
            <person name="McCowan C."/>
            <person name="Montmayeur A."/>
            <person name="Murphy C."/>
            <person name="Neiman D."/>
            <person name="Pearson M."/>
            <person name="Priest M."/>
            <person name="Roberts A."/>
            <person name="Saif S."/>
            <person name="Shea T."/>
            <person name="Sisk P."/>
            <person name="Sykes S."/>
            <person name="Wortman J."/>
            <person name="Nusbaum C."/>
            <person name="Birren B."/>
        </authorList>
    </citation>
    <scope>NUCLEOTIDE SEQUENCE [LARGE SCALE GENOMIC DNA]</scope>
    <source>
        <strain evidence="2">CBS 100218</strain>
    </source>
</reference>
<dbReference type="EMBL" id="JH767581">
    <property type="protein sequence ID" value="EON66569.1"/>
    <property type="molecule type" value="Genomic_DNA"/>
</dbReference>
<dbReference type="PANTHER" id="PTHR24306">
    <property type="match status" value="1"/>
</dbReference>
<dbReference type="PANTHER" id="PTHR24306:SF7">
    <property type="entry name" value="AHBB"/>
    <property type="match status" value="1"/>
</dbReference>
<proteinExistence type="predicted"/>
<organism evidence="1 2">
    <name type="scientific">Coniosporium apollinis (strain CBS 100218)</name>
    <name type="common">Rock-inhabiting black yeast</name>
    <dbReference type="NCBI Taxonomy" id="1168221"/>
    <lineage>
        <taxon>Eukaryota</taxon>
        <taxon>Fungi</taxon>
        <taxon>Dikarya</taxon>
        <taxon>Ascomycota</taxon>
        <taxon>Pezizomycotina</taxon>
        <taxon>Dothideomycetes</taxon>
        <taxon>Dothideomycetes incertae sedis</taxon>
        <taxon>Coniosporium</taxon>
    </lineage>
</organism>
<sequence>MFNASPLSSALNMSRPVILDSVPAFLATVLVIVLLTRFLSGASGSTAASDGSVARKVHRVPYYFPVLGHIFEFFFSTDAFLNGLRTSNTHGIFGLNLLGYTHNIIFSPSLMDGVLAQDAAVLDRAAFTWVILKNAFQLPARLKNEILQVYQELQQLLSEHLEGPQSRNSTVPLVLRNLQEHLPNLVTFNSSLVDQSTWERVSNTQLVIQADAEAVVETSLLYVFFLPHQPAAAYRACRSLIHDILNAAILPSILGPSFLENFSYPDLTADLQTLSSSFHLLASGLPRWVPLPGLVPAHLARRRLLSALTNFYRSIDSDSVASDEQLPPLLRAANKLYTSHNLSPSTRASLTLSLLWTLTAQIHTLAFWLLLRILSTRSIAARILTETATCAHATQPPNEFGIPEPPRLELDVKGLRGRCLLLKSCYVETVRLDARVWSVGKAKRDFVVQESEEDAVGGRPERWTIGKGEWVGVPHWLHHADPAYFVQPMVWRPERHVKPAVEAGGLGEFEWGSVMGFGDGGGLWKTGSFTEDIVLAFVAGVLALWEIEPASWKGWAIPRKHQGFLVLMPKSDIRIRIRRRSLQ</sequence>
<name>R7YXP7_CONA1</name>
<dbReference type="RefSeq" id="XP_007781886.1">
    <property type="nucleotide sequence ID" value="XM_007783696.1"/>
</dbReference>
<dbReference type="AlphaFoldDB" id="R7YXP7"/>
<evidence type="ECO:0000313" key="2">
    <source>
        <dbReference type="Proteomes" id="UP000016924"/>
    </source>
</evidence>
<evidence type="ECO:0000313" key="1">
    <source>
        <dbReference type="EMBL" id="EON66569.1"/>
    </source>
</evidence>
<dbReference type="GeneID" id="19903125"/>
<dbReference type="Gene3D" id="1.10.630.10">
    <property type="entry name" value="Cytochrome P450"/>
    <property type="match status" value="1"/>
</dbReference>
<dbReference type="GO" id="GO:0004497">
    <property type="term" value="F:monooxygenase activity"/>
    <property type="evidence" value="ECO:0007669"/>
    <property type="project" value="InterPro"/>
</dbReference>
<evidence type="ECO:0008006" key="3">
    <source>
        <dbReference type="Google" id="ProtNLM"/>
    </source>
</evidence>
<dbReference type="OrthoDB" id="3366823at2759"/>
<dbReference type="eggNOG" id="KOG0684">
    <property type="taxonomic scope" value="Eukaryota"/>
</dbReference>
<accession>R7YXP7</accession>
<dbReference type="GO" id="GO:0016705">
    <property type="term" value="F:oxidoreductase activity, acting on paired donors, with incorporation or reduction of molecular oxygen"/>
    <property type="evidence" value="ECO:0007669"/>
    <property type="project" value="InterPro"/>
</dbReference>
<dbReference type="GO" id="GO:0005506">
    <property type="term" value="F:iron ion binding"/>
    <property type="evidence" value="ECO:0007669"/>
    <property type="project" value="InterPro"/>
</dbReference>
<gene>
    <name evidence="1" type="ORF">W97_05814</name>
</gene>
<dbReference type="OMA" id="NEFCCNA"/>
<dbReference type="HOGENOM" id="CLU_018012_0_0_1"/>
<dbReference type="GO" id="GO:0020037">
    <property type="term" value="F:heme binding"/>
    <property type="evidence" value="ECO:0007669"/>
    <property type="project" value="InterPro"/>
</dbReference>